<gene>
    <name evidence="1" type="ORF">B1A_01742</name>
</gene>
<dbReference type="InterPro" id="IPR027417">
    <property type="entry name" value="P-loop_NTPase"/>
</dbReference>
<keyword evidence="1" id="KW-0418">Kinase</keyword>
<comment type="caution">
    <text evidence="1">The sequence shown here is derived from an EMBL/GenBank/DDBJ whole genome shotgun (WGS) entry which is preliminary data.</text>
</comment>
<protein>
    <submittedName>
        <fullName evidence="1">Nucleotide kinase</fullName>
    </submittedName>
</protein>
<proteinExistence type="predicted"/>
<dbReference type="EMBL" id="AUZX01001316">
    <property type="protein sequence ID" value="EQD79421.1"/>
    <property type="molecule type" value="Genomic_DNA"/>
</dbReference>
<reference evidence="1" key="2">
    <citation type="journal article" date="2014" name="ISME J.">
        <title>Microbial stratification in low pH oxic and suboxic macroscopic growths along an acid mine drainage.</title>
        <authorList>
            <person name="Mendez-Garcia C."/>
            <person name="Mesa V."/>
            <person name="Sprenger R.R."/>
            <person name="Richter M."/>
            <person name="Diez M.S."/>
            <person name="Solano J."/>
            <person name="Bargiela R."/>
            <person name="Golyshina O.V."/>
            <person name="Manteca A."/>
            <person name="Ramos J.L."/>
            <person name="Gallego J.R."/>
            <person name="Llorente I."/>
            <person name="Martins Dos Santos V.A."/>
            <person name="Jensen O.N."/>
            <person name="Pelaez A.I."/>
            <person name="Sanchez J."/>
            <person name="Ferrer M."/>
        </authorList>
    </citation>
    <scope>NUCLEOTIDE SEQUENCE</scope>
</reference>
<organism evidence="1">
    <name type="scientific">mine drainage metagenome</name>
    <dbReference type="NCBI Taxonomy" id="410659"/>
    <lineage>
        <taxon>unclassified sequences</taxon>
        <taxon>metagenomes</taxon>
        <taxon>ecological metagenomes</taxon>
    </lineage>
</organism>
<name>T1C1S4_9ZZZZ</name>
<reference evidence="1" key="1">
    <citation type="submission" date="2013-08" db="EMBL/GenBank/DDBJ databases">
        <authorList>
            <person name="Mendez C."/>
            <person name="Richter M."/>
            <person name="Ferrer M."/>
            <person name="Sanchez J."/>
        </authorList>
    </citation>
    <scope>NUCLEOTIDE SEQUENCE</scope>
</reference>
<dbReference type="AlphaFoldDB" id="T1C1S4"/>
<feature type="non-terminal residue" evidence="1">
    <location>
        <position position="1"/>
    </location>
</feature>
<dbReference type="Gene3D" id="3.40.50.300">
    <property type="entry name" value="P-loop containing nucleotide triphosphate hydrolases"/>
    <property type="match status" value="1"/>
</dbReference>
<accession>T1C1S4</accession>
<dbReference type="GO" id="GO:0016301">
    <property type="term" value="F:kinase activity"/>
    <property type="evidence" value="ECO:0007669"/>
    <property type="project" value="UniProtKB-KW"/>
</dbReference>
<evidence type="ECO:0000313" key="1">
    <source>
        <dbReference type="EMBL" id="EQD79421.1"/>
    </source>
</evidence>
<sequence length="128" mass="14486">VGYIVGDLNTIASEAGCMIGEEVDIECLAAALEDSKVDIVEGHYSHLLPCRAIIITEATEECIERRLKLREYYKKKIEENLDALRSDSIFSEALDRIPSTRIMRIDTTDGIDEKGMNRILLFIEQYMG</sequence>
<keyword evidence="1" id="KW-0808">Transferase</keyword>